<dbReference type="EMBL" id="UZAE01015467">
    <property type="protein sequence ID" value="VDO15990.1"/>
    <property type="molecule type" value="Genomic_DNA"/>
</dbReference>
<proteinExistence type="predicted"/>
<reference evidence="3" key="1">
    <citation type="submission" date="2017-02" db="UniProtKB">
        <authorList>
            <consortium name="WormBaseParasite"/>
        </authorList>
    </citation>
    <scope>IDENTIFICATION</scope>
</reference>
<protein>
    <submittedName>
        <fullName evidence="1 3">Uncharacterized protein</fullName>
    </submittedName>
</protein>
<evidence type="ECO:0000313" key="1">
    <source>
        <dbReference type="EMBL" id="VDO15990.1"/>
    </source>
</evidence>
<reference evidence="1 2" key="2">
    <citation type="submission" date="2018-11" db="EMBL/GenBank/DDBJ databases">
        <authorList>
            <consortium name="Pathogen Informatics"/>
        </authorList>
    </citation>
    <scope>NUCLEOTIDE SEQUENCE [LARGE SCALE GENOMIC DNA]</scope>
</reference>
<evidence type="ECO:0000313" key="2">
    <source>
        <dbReference type="Proteomes" id="UP000278807"/>
    </source>
</evidence>
<gene>
    <name evidence="1" type="ORF">HNAJ_LOCUS13456</name>
</gene>
<keyword evidence="2" id="KW-1185">Reference proteome</keyword>
<organism evidence="3">
    <name type="scientific">Rodentolepis nana</name>
    <name type="common">Dwarf tapeworm</name>
    <name type="synonym">Hymenolepis nana</name>
    <dbReference type="NCBI Taxonomy" id="102285"/>
    <lineage>
        <taxon>Eukaryota</taxon>
        <taxon>Metazoa</taxon>
        <taxon>Spiralia</taxon>
        <taxon>Lophotrochozoa</taxon>
        <taxon>Platyhelminthes</taxon>
        <taxon>Cestoda</taxon>
        <taxon>Eucestoda</taxon>
        <taxon>Cyclophyllidea</taxon>
        <taxon>Hymenolepididae</taxon>
        <taxon>Rodentolepis</taxon>
    </lineage>
</organism>
<dbReference type="AlphaFoldDB" id="A0A0R3U033"/>
<evidence type="ECO:0000313" key="3">
    <source>
        <dbReference type="WBParaSite" id="HNAJ_0001348201-mRNA-1"/>
    </source>
</evidence>
<dbReference type="WBParaSite" id="HNAJ_0001348201-mRNA-1">
    <property type="protein sequence ID" value="HNAJ_0001348201-mRNA-1"/>
    <property type="gene ID" value="HNAJ_0001348201"/>
</dbReference>
<name>A0A0R3U033_RODNA</name>
<dbReference type="Proteomes" id="UP000278807">
    <property type="component" value="Unassembled WGS sequence"/>
</dbReference>
<sequence>MAVNTYFRKGNSPLCGIPMFSCLWTGVFPHNEGLNQKRIPDLNNEGLNQERIPDHTNELKARTKEKQWTVETKGKQWTVALSD</sequence>
<accession>A0A0R3U033</accession>